<evidence type="ECO:0008006" key="5">
    <source>
        <dbReference type="Google" id="ProtNLM"/>
    </source>
</evidence>
<dbReference type="InterPro" id="IPR011050">
    <property type="entry name" value="Pectin_lyase_fold/virulence"/>
</dbReference>
<dbReference type="SUPFAM" id="SSF51126">
    <property type="entry name" value="Pectin lyase-like"/>
    <property type="match status" value="1"/>
</dbReference>
<dbReference type="InterPro" id="IPR052063">
    <property type="entry name" value="Polysaccharide_Lyase_1"/>
</dbReference>
<dbReference type="PANTHER" id="PTHR42970">
    <property type="entry name" value="PECTATE LYASE C-RELATED"/>
    <property type="match status" value="1"/>
</dbReference>
<dbReference type="AlphaFoldDB" id="A0A6M1RVC9"/>
<reference evidence="3 4" key="1">
    <citation type="submission" date="2020-02" db="EMBL/GenBank/DDBJ databases">
        <title>Draft genome sequence of Limisphaera ngatamarikiensis NGM72.4T, a thermophilic Verrucomicrobia grouped in subdivision 3.</title>
        <authorList>
            <person name="Carere C.R."/>
            <person name="Steen J."/>
            <person name="Hugenholtz P."/>
            <person name="Stott M.B."/>
        </authorList>
    </citation>
    <scope>NUCLEOTIDE SEQUENCE [LARGE SCALE GENOMIC DNA]</scope>
    <source>
        <strain evidence="3 4">NGM72.4</strain>
    </source>
</reference>
<dbReference type="GO" id="GO:0016020">
    <property type="term" value="C:membrane"/>
    <property type="evidence" value="ECO:0007669"/>
    <property type="project" value="InterPro"/>
</dbReference>
<gene>
    <name evidence="3" type="ORF">G4L39_07865</name>
</gene>
<dbReference type="InterPro" id="IPR012334">
    <property type="entry name" value="Pectin_lyas_fold"/>
</dbReference>
<proteinExistence type="predicted"/>
<protein>
    <recommendedName>
        <fullName evidence="5">Pectate lyase</fullName>
    </recommendedName>
</protein>
<comment type="caution">
    <text evidence="3">The sequence shown here is derived from an EMBL/GenBank/DDBJ whole genome shotgun (WGS) entry which is preliminary data.</text>
</comment>
<evidence type="ECO:0000313" key="3">
    <source>
        <dbReference type="EMBL" id="NGO39314.1"/>
    </source>
</evidence>
<dbReference type="PANTHER" id="PTHR42970:SF1">
    <property type="entry name" value="PECTATE LYASE C-RELATED"/>
    <property type="match status" value="1"/>
</dbReference>
<dbReference type="Gene3D" id="2.60.40.10">
    <property type="entry name" value="Immunoglobulins"/>
    <property type="match status" value="1"/>
</dbReference>
<keyword evidence="4" id="KW-1185">Reference proteome</keyword>
<evidence type="ECO:0000256" key="1">
    <source>
        <dbReference type="ARBA" id="ARBA00022723"/>
    </source>
</evidence>
<evidence type="ECO:0000313" key="4">
    <source>
        <dbReference type="Proteomes" id="UP000477311"/>
    </source>
</evidence>
<dbReference type="Gene3D" id="2.160.20.10">
    <property type="entry name" value="Single-stranded right-handed beta-helix, Pectin lyase-like"/>
    <property type="match status" value="1"/>
</dbReference>
<dbReference type="GO" id="GO:0005509">
    <property type="term" value="F:calcium ion binding"/>
    <property type="evidence" value="ECO:0007669"/>
    <property type="project" value="InterPro"/>
</dbReference>
<keyword evidence="1" id="KW-0479">Metal-binding</keyword>
<organism evidence="3 4">
    <name type="scientific">Limisphaera ngatamarikiensis</name>
    <dbReference type="NCBI Taxonomy" id="1324935"/>
    <lineage>
        <taxon>Bacteria</taxon>
        <taxon>Pseudomonadati</taxon>
        <taxon>Verrucomicrobiota</taxon>
        <taxon>Verrucomicrobiia</taxon>
        <taxon>Limisphaerales</taxon>
        <taxon>Limisphaeraceae</taxon>
        <taxon>Limisphaera</taxon>
    </lineage>
</organism>
<evidence type="ECO:0000256" key="2">
    <source>
        <dbReference type="ARBA" id="ARBA00023180"/>
    </source>
</evidence>
<dbReference type="SUPFAM" id="SSF49313">
    <property type="entry name" value="Cadherin-like"/>
    <property type="match status" value="1"/>
</dbReference>
<accession>A0A6M1RVC9</accession>
<name>A0A6M1RVC9_9BACT</name>
<dbReference type="EMBL" id="JAAKYA010000052">
    <property type="protein sequence ID" value="NGO39314.1"/>
    <property type="molecule type" value="Genomic_DNA"/>
</dbReference>
<dbReference type="InterPro" id="IPR013783">
    <property type="entry name" value="Ig-like_fold"/>
</dbReference>
<dbReference type="Proteomes" id="UP000477311">
    <property type="component" value="Unassembled WGS sequence"/>
</dbReference>
<sequence length="711" mass="77821">MLLGWLVVWTAWMAPGQTAFPGAVGAGAYARGGRGGDVYYVTNLADYVSSSDPRRFGTLRYGIASATGPRTIVFAVSGTITLSNDLVVNKSFLTIAGQTAPGDGITLRRRTLRIQDARDVVVRYIRVRPGDMDPTFQGDAVWVVRATNVVLDHLSTSWSVDECLSVTHSTQVTVQHCWIAESLNVSQHDKGAHGYGSLLRYGDGRLTFFGNLYAHHNSRNPRLGDRLRLEFVNNVVYNWGSRAGHSGADDADNPGGFTNWLAYLGNVLVAGPSTQTPRTAFQGGATNTWIHQAGNWIDSNRNGRWDGADTGWGMFGGQYTRLQAWPWPLEVPVMDAGGAFLQVAVRGGASQARDAVDSRILRTLQTQTGRLVDAVGEPTQPEDNEVRNVNGMNLIFVRGWPELRTETAPVDTDLDGMPDFWELALGLNPNDARDRNRVGPEGYTALEDYLNWRAGWHRVCPRNGFIEIDLDELARGWTGLVWQVQAGTNGSVELLEDGGRVRFVATRGYSGLASFTVSATDPLTGWRMGPETVSVLVSITNAPNQPPVLDPIPPQEITAGQTLELAFRATDPDLPLQQLRFALAGETWGATVDAETGVLRWRVPVALGGTTCWLTVVVSDDGEPALSATQTVQVVVRPVSPPRLGVTRDADGGWVLSVEGVPGPDYILQVSEDLQLWRDVVWTNPPTWPWIWREETPAGTTRRFYRVRLAP</sequence>
<keyword evidence="2" id="KW-0325">Glycoprotein</keyword>
<dbReference type="InterPro" id="IPR015919">
    <property type="entry name" value="Cadherin-like_sf"/>
</dbReference>